<sequence>MGNILCPKCKIPMVLNIETSPTAEGLRVNYFYRCKNCGYKLEDAIMLLKKTEGGYEAKMVEYVS</sequence>
<evidence type="ECO:0000313" key="2">
    <source>
        <dbReference type="Proteomes" id="UP001063698"/>
    </source>
</evidence>
<keyword evidence="2" id="KW-1185">Reference proteome</keyword>
<name>A0A977KAQ0_9CREN</name>
<evidence type="ECO:0000313" key="1">
    <source>
        <dbReference type="EMBL" id="UXD21416.1"/>
    </source>
</evidence>
<gene>
    <name evidence="1" type="ORF">IPA_04045</name>
</gene>
<organism evidence="1 2">
    <name type="scientific">Ignicoccus pacificus DSM 13166</name>
    <dbReference type="NCBI Taxonomy" id="940294"/>
    <lineage>
        <taxon>Archaea</taxon>
        <taxon>Thermoproteota</taxon>
        <taxon>Thermoprotei</taxon>
        <taxon>Desulfurococcales</taxon>
        <taxon>Desulfurococcaceae</taxon>
        <taxon>Ignicoccus</taxon>
    </lineage>
</organism>
<dbReference type="Proteomes" id="UP001063698">
    <property type="component" value="Chromosome"/>
</dbReference>
<protein>
    <submittedName>
        <fullName evidence="1">Uncharacterized protein</fullName>
    </submittedName>
</protein>
<proteinExistence type="predicted"/>
<reference evidence="1" key="1">
    <citation type="submission" date="2013-11" db="EMBL/GenBank/DDBJ databases">
        <title>Comparative genomics of Ignicoccus.</title>
        <authorList>
            <person name="Podar M."/>
        </authorList>
    </citation>
    <scope>NUCLEOTIDE SEQUENCE</scope>
    <source>
        <strain evidence="1">DSM 13166</strain>
    </source>
</reference>
<dbReference type="EMBL" id="CP006868">
    <property type="protein sequence ID" value="UXD21416.1"/>
    <property type="molecule type" value="Genomic_DNA"/>
</dbReference>
<dbReference type="KEGG" id="ipc:IPA_04045"/>
<dbReference type="AlphaFoldDB" id="A0A977KAQ0"/>
<accession>A0A977KAQ0</accession>